<evidence type="ECO:0000313" key="1">
    <source>
        <dbReference type="EMBL" id="CAL5226706.1"/>
    </source>
</evidence>
<dbReference type="Gene3D" id="2.120.10.80">
    <property type="entry name" value="Kelch-type beta propeller"/>
    <property type="match status" value="1"/>
</dbReference>
<dbReference type="InterPro" id="IPR015915">
    <property type="entry name" value="Kelch-typ_b-propeller"/>
</dbReference>
<proteinExistence type="predicted"/>
<dbReference type="SUPFAM" id="SSF117281">
    <property type="entry name" value="Kelch motif"/>
    <property type="match status" value="1"/>
</dbReference>
<organism evidence="1 2">
    <name type="scientific">Coccomyxa viridis</name>
    <dbReference type="NCBI Taxonomy" id="1274662"/>
    <lineage>
        <taxon>Eukaryota</taxon>
        <taxon>Viridiplantae</taxon>
        <taxon>Chlorophyta</taxon>
        <taxon>core chlorophytes</taxon>
        <taxon>Trebouxiophyceae</taxon>
        <taxon>Trebouxiophyceae incertae sedis</taxon>
        <taxon>Coccomyxaceae</taxon>
        <taxon>Coccomyxa</taxon>
    </lineage>
</organism>
<dbReference type="Proteomes" id="UP001497392">
    <property type="component" value="Unassembled WGS sequence"/>
</dbReference>
<keyword evidence="2" id="KW-1185">Reference proteome</keyword>
<comment type="caution">
    <text evidence="1">The sequence shown here is derived from an EMBL/GenBank/DDBJ whole genome shotgun (WGS) entry which is preliminary data.</text>
</comment>
<reference evidence="1 2" key="1">
    <citation type="submission" date="2024-06" db="EMBL/GenBank/DDBJ databases">
        <authorList>
            <person name="Kraege A."/>
            <person name="Thomma B."/>
        </authorList>
    </citation>
    <scope>NUCLEOTIDE SEQUENCE [LARGE SCALE GENOMIC DNA]</scope>
</reference>
<gene>
    <name evidence="1" type="primary">g9557</name>
    <name evidence="1" type="ORF">VP750_LOCUS8612</name>
</gene>
<dbReference type="InterPro" id="IPR006652">
    <property type="entry name" value="Kelch_1"/>
</dbReference>
<protein>
    <submittedName>
        <fullName evidence="1">G9557 protein</fullName>
    </submittedName>
</protein>
<dbReference type="Pfam" id="PF01344">
    <property type="entry name" value="Kelch_1"/>
    <property type="match status" value="1"/>
</dbReference>
<sequence>MQLDIAWATSKRRDFREEVPLQCSAHAPKECALQSLISAACSGWKDVEHLASAQCCTAAILVVGGEGSNGPLSSAELYDPTSNTWRSTGSLSNARSCLRAVVQQQHHRVLAIGGRDDAGALSTTSRMFFQAEALLSGQILAAGGVDNTGIVLASADLYSPF</sequence>
<dbReference type="SMART" id="SM00612">
    <property type="entry name" value="Kelch"/>
    <property type="match status" value="1"/>
</dbReference>
<name>A0ABP1G7G8_9CHLO</name>
<evidence type="ECO:0000313" key="2">
    <source>
        <dbReference type="Proteomes" id="UP001497392"/>
    </source>
</evidence>
<accession>A0ABP1G7G8</accession>
<dbReference type="EMBL" id="CAXHTA020000016">
    <property type="protein sequence ID" value="CAL5226706.1"/>
    <property type="molecule type" value="Genomic_DNA"/>
</dbReference>